<accession>D8TYT4</accession>
<dbReference type="GO" id="GO:0005634">
    <property type="term" value="C:nucleus"/>
    <property type="evidence" value="ECO:0007669"/>
    <property type="project" value="UniProtKB-SubCell"/>
</dbReference>
<proteinExistence type="predicted"/>
<dbReference type="eggNOG" id="KOG1213">
    <property type="taxonomic scope" value="Eukaryota"/>
</dbReference>
<evidence type="ECO:0000259" key="3">
    <source>
        <dbReference type="Pfam" id="PF04825"/>
    </source>
</evidence>
<reference evidence="4 5" key="1">
    <citation type="journal article" date="2010" name="Science">
        <title>Genomic analysis of organismal complexity in the multicellular green alga Volvox carteri.</title>
        <authorList>
            <person name="Prochnik S.E."/>
            <person name="Umen J."/>
            <person name="Nedelcu A.M."/>
            <person name="Hallmann A."/>
            <person name="Miller S.M."/>
            <person name="Nishii I."/>
            <person name="Ferris P."/>
            <person name="Kuo A."/>
            <person name="Mitros T."/>
            <person name="Fritz-Laylin L.K."/>
            <person name="Hellsten U."/>
            <person name="Chapman J."/>
            <person name="Simakov O."/>
            <person name="Rensing S.A."/>
            <person name="Terry A."/>
            <person name="Pangilinan J."/>
            <person name="Kapitonov V."/>
            <person name="Jurka J."/>
            <person name="Salamov A."/>
            <person name="Shapiro H."/>
            <person name="Schmutz J."/>
            <person name="Grimwood J."/>
            <person name="Lindquist E."/>
            <person name="Lucas S."/>
            <person name="Grigoriev I.V."/>
            <person name="Schmitt R."/>
            <person name="Kirk D."/>
            <person name="Rokhsar D.S."/>
        </authorList>
    </citation>
    <scope>NUCLEOTIDE SEQUENCE [LARGE SCALE GENOMIC DNA]</scope>
    <source>
        <strain evidence="5">f. Nagariensis / Eve</strain>
    </source>
</reference>
<protein>
    <recommendedName>
        <fullName evidence="3">Rad21/Rec8-like protein N-terminal domain-containing protein</fullName>
    </recommendedName>
</protein>
<dbReference type="EMBL" id="GL378345">
    <property type="protein sequence ID" value="EFJ47449.1"/>
    <property type="molecule type" value="Genomic_DNA"/>
</dbReference>
<evidence type="ECO:0000256" key="1">
    <source>
        <dbReference type="ARBA" id="ARBA00004123"/>
    </source>
</evidence>
<organism evidence="5">
    <name type="scientific">Volvox carteri f. nagariensis</name>
    <dbReference type="NCBI Taxonomy" id="3068"/>
    <lineage>
        <taxon>Eukaryota</taxon>
        <taxon>Viridiplantae</taxon>
        <taxon>Chlorophyta</taxon>
        <taxon>core chlorophytes</taxon>
        <taxon>Chlorophyceae</taxon>
        <taxon>CS clade</taxon>
        <taxon>Chlamydomonadales</taxon>
        <taxon>Volvocaceae</taxon>
        <taxon>Volvox</taxon>
    </lineage>
</organism>
<dbReference type="OrthoDB" id="10071381at2759"/>
<sequence>MSFYAQQIISNPRSPLHIIWLASYLPVGGGGAGGRGSAARLQRSRVANTSVSDSVMQIRELLDKAPLALRLSGQLLLGAVRIHAQQVMCLESDCEDALWRSIHALSHAPVTEAGREAAAAAAAAADDVAGGRPAGRKGVRGRDTLGYAPEAAITLPVYDEDGDFLEAELLGTMGIDDVDEGEGAGGGGGGAVTATAAAVEAEAPDCEHGAAAAAIAAAAATTGAALARLLSAGTVDAIGGYSAGATTMRTVVAGDDVYGVDELVMESLPSQFYDLYSPQDQATEAAAAAGPPGGTTTLVDAAAELSWRAAEASEHPPWGEWYWVPTQRSYPTVRAKIAAANQELPPYSPQQLHAGKMPLQMLISPPGADGRGGGGGGGAAVTAAYEAAEYELQDTEEYGATAAAGAVARVAANGTEGGGHAVAGPAVEEAAATAAAAAAAAEGASDGGGSGGATDVDGVPAAGPMRRGHHRVTVDAADQVTPISLATGPMSPGGMLMSAPLRQLFVRAAAGEYGAADAGADVTTREVSDLRRGGVGVKRSRLHDKGGQLPPVSAAAAAGRRGAVGAAAAAAAEEAAAAAEEAAAAPDIDGTTVLPAATRTVAARAGALLPELRNIFIEQQRQQQQQRSATAAAAQGASCVEEQLQPLPLDQLVPPDGRGARNRLAACRVFSELLFLHSAGFVQLMQAEEQQQDVAAVAAGAGAGAAAAEGRHRAAHAPVFIVATHKLLLLHDGAAAGTAAAATARGFLSLAPRENSAARQRALT</sequence>
<dbReference type="GO" id="GO:0008278">
    <property type="term" value="C:cohesin complex"/>
    <property type="evidence" value="ECO:0007669"/>
    <property type="project" value="InterPro"/>
</dbReference>
<name>D8TYT4_VOLCA</name>
<keyword evidence="2" id="KW-0539">Nucleus</keyword>
<dbReference type="InParanoid" id="D8TYT4"/>
<dbReference type="Proteomes" id="UP000001058">
    <property type="component" value="Unassembled WGS sequence"/>
</dbReference>
<dbReference type="Pfam" id="PF04825">
    <property type="entry name" value="Rad21_Rec8_N"/>
    <property type="match status" value="1"/>
</dbReference>
<dbReference type="InterPro" id="IPR006910">
    <property type="entry name" value="Rad21_Rec8_N"/>
</dbReference>
<dbReference type="GO" id="GO:0007062">
    <property type="term" value="P:sister chromatid cohesion"/>
    <property type="evidence" value="ECO:0007669"/>
    <property type="project" value="InterPro"/>
</dbReference>
<dbReference type="RefSeq" id="XP_002951638.1">
    <property type="nucleotide sequence ID" value="XM_002951592.1"/>
</dbReference>
<evidence type="ECO:0000313" key="4">
    <source>
        <dbReference type="EMBL" id="EFJ47449.1"/>
    </source>
</evidence>
<evidence type="ECO:0000313" key="5">
    <source>
        <dbReference type="Proteomes" id="UP000001058"/>
    </source>
</evidence>
<dbReference type="KEGG" id="vcn:VOLCADRAFT_92174"/>
<dbReference type="STRING" id="3068.D8TYT4"/>
<gene>
    <name evidence="4" type="ORF">VOLCADRAFT_92174</name>
</gene>
<dbReference type="GO" id="GO:0003682">
    <property type="term" value="F:chromatin binding"/>
    <property type="evidence" value="ECO:0007669"/>
    <property type="project" value="TreeGrafter"/>
</dbReference>
<dbReference type="InterPro" id="IPR039781">
    <property type="entry name" value="Rad21/Rec8-like"/>
</dbReference>
<dbReference type="PANTHER" id="PTHR12585:SF69">
    <property type="entry name" value="FI11703P"/>
    <property type="match status" value="1"/>
</dbReference>
<feature type="domain" description="Rad21/Rec8-like protein N-terminal" evidence="3">
    <location>
        <begin position="3"/>
        <end position="104"/>
    </location>
</feature>
<dbReference type="GeneID" id="9615641"/>
<evidence type="ECO:0000256" key="2">
    <source>
        <dbReference type="ARBA" id="ARBA00023242"/>
    </source>
</evidence>
<keyword evidence="5" id="KW-1185">Reference proteome</keyword>
<dbReference type="GO" id="GO:1990414">
    <property type="term" value="P:replication-born double-strand break repair via sister chromatid exchange"/>
    <property type="evidence" value="ECO:0007669"/>
    <property type="project" value="TreeGrafter"/>
</dbReference>
<comment type="subcellular location">
    <subcellularLocation>
        <location evidence="1">Nucleus</location>
    </subcellularLocation>
</comment>
<dbReference type="AlphaFoldDB" id="D8TYT4"/>
<dbReference type="PANTHER" id="PTHR12585">
    <property type="entry name" value="SCC1 / RAD21 FAMILY MEMBER"/>
    <property type="match status" value="1"/>
</dbReference>